<evidence type="ECO:0000256" key="6">
    <source>
        <dbReference type="ARBA" id="ARBA00022679"/>
    </source>
</evidence>
<keyword evidence="8" id="KW-0732">Signal</keyword>
<keyword evidence="15 20" id="KW-0675">Receptor</keyword>
<dbReference type="Gene3D" id="1.10.510.10">
    <property type="entry name" value="Transferase(Phosphotransferase) domain 1"/>
    <property type="match status" value="1"/>
</dbReference>
<dbReference type="Pfam" id="PF00069">
    <property type="entry name" value="Pkinase"/>
    <property type="match status" value="1"/>
</dbReference>
<evidence type="ECO:0000256" key="15">
    <source>
        <dbReference type="ARBA" id="ARBA00023170"/>
    </source>
</evidence>
<evidence type="ECO:0000256" key="11">
    <source>
        <dbReference type="ARBA" id="ARBA00022777"/>
    </source>
</evidence>
<evidence type="ECO:0000256" key="8">
    <source>
        <dbReference type="ARBA" id="ARBA00022729"/>
    </source>
</evidence>
<comment type="subcellular location">
    <subcellularLocation>
        <location evidence="1">Membrane</location>
        <topology evidence="1">Single-pass type I membrane protein</topology>
    </subcellularLocation>
</comment>
<sequence length="292" mass="32348">MKTSLKQQVDSKYCIGVGGCGIVYKAELPIGQVVDVKKLHLETDGRMSSIMKSFTAEIRALREIRHCNIVELFGFCSHLLHSFLVYEYLEGGSLDKILKSMDKAIALDWDRRINIVKGVANAIYYMHHNCSPPIIHCDISSKNILLNLDCEAHISNFGTTKILNPDSSNWISFAGTVGYFAPELAYTMDVNEKCDVYSYGVLTLEVVLGHHPGDLISSLFSPSSSSVRLTSKNLLLRNVLDQRLSLPTYPIAEEIISIAKLALACLNETPRSRPSIEQVCKELSIPNPASSV</sequence>
<evidence type="ECO:0000256" key="9">
    <source>
        <dbReference type="ARBA" id="ARBA00022737"/>
    </source>
</evidence>
<reference evidence="20" key="1">
    <citation type="journal article" date="2023" name="Science">
        <title>Elucidation of the pathway for biosynthesis of saponin adjuvants from the soapbark tree.</title>
        <authorList>
            <person name="Reed J."/>
            <person name="Orme A."/>
            <person name="El-Demerdash A."/>
            <person name="Owen C."/>
            <person name="Martin L.B.B."/>
            <person name="Misra R.C."/>
            <person name="Kikuchi S."/>
            <person name="Rejzek M."/>
            <person name="Martin A.C."/>
            <person name="Harkess A."/>
            <person name="Leebens-Mack J."/>
            <person name="Louveau T."/>
            <person name="Stephenson M.J."/>
            <person name="Osbourn A."/>
        </authorList>
    </citation>
    <scope>NUCLEOTIDE SEQUENCE</scope>
    <source>
        <strain evidence="20">S10</strain>
    </source>
</reference>
<evidence type="ECO:0000313" key="21">
    <source>
        <dbReference type="Proteomes" id="UP001163823"/>
    </source>
</evidence>
<dbReference type="AlphaFoldDB" id="A0AAD7KWI9"/>
<dbReference type="PANTHER" id="PTHR48005">
    <property type="entry name" value="LEUCINE RICH REPEAT KINASE 2"/>
    <property type="match status" value="1"/>
</dbReference>
<dbReference type="GO" id="GO:0005524">
    <property type="term" value="F:ATP binding"/>
    <property type="evidence" value="ECO:0007669"/>
    <property type="project" value="UniProtKB-KW"/>
</dbReference>
<dbReference type="EMBL" id="JARAOO010000013">
    <property type="protein sequence ID" value="KAJ7947349.1"/>
    <property type="molecule type" value="Genomic_DNA"/>
</dbReference>
<dbReference type="PROSITE" id="PS00109">
    <property type="entry name" value="PROTEIN_KINASE_TYR"/>
    <property type="match status" value="1"/>
</dbReference>
<dbReference type="Gene3D" id="3.30.200.20">
    <property type="entry name" value="Phosphorylase Kinase, domain 1"/>
    <property type="match status" value="1"/>
</dbReference>
<keyword evidence="21" id="KW-1185">Reference proteome</keyword>
<evidence type="ECO:0000256" key="2">
    <source>
        <dbReference type="ARBA" id="ARBA00012513"/>
    </source>
</evidence>
<evidence type="ECO:0000256" key="4">
    <source>
        <dbReference type="ARBA" id="ARBA00022553"/>
    </source>
</evidence>
<keyword evidence="3" id="KW-0723">Serine/threonine-protein kinase</keyword>
<dbReference type="EC" id="2.7.11.1" evidence="2"/>
<keyword evidence="10" id="KW-0547">Nucleotide-binding</keyword>
<evidence type="ECO:0000256" key="3">
    <source>
        <dbReference type="ARBA" id="ARBA00022527"/>
    </source>
</evidence>
<dbReference type="PANTHER" id="PTHR48005:SF70">
    <property type="entry name" value="MDIS1-INTERACTING RECEPTOR LIKE KINASE 2-LIKE"/>
    <property type="match status" value="1"/>
</dbReference>
<keyword evidence="16" id="KW-0325">Glycoprotein</keyword>
<dbReference type="GO" id="GO:0016020">
    <property type="term" value="C:membrane"/>
    <property type="evidence" value="ECO:0007669"/>
    <property type="project" value="UniProtKB-SubCell"/>
</dbReference>
<dbReference type="Proteomes" id="UP001163823">
    <property type="component" value="Chromosome 13"/>
</dbReference>
<dbReference type="SUPFAM" id="SSF56112">
    <property type="entry name" value="Protein kinase-like (PK-like)"/>
    <property type="match status" value="1"/>
</dbReference>
<evidence type="ECO:0000259" key="19">
    <source>
        <dbReference type="PROSITE" id="PS50011"/>
    </source>
</evidence>
<comment type="catalytic activity">
    <reaction evidence="18">
        <text>L-seryl-[protein] + ATP = O-phospho-L-seryl-[protein] + ADP + H(+)</text>
        <dbReference type="Rhea" id="RHEA:17989"/>
        <dbReference type="Rhea" id="RHEA-COMP:9863"/>
        <dbReference type="Rhea" id="RHEA-COMP:11604"/>
        <dbReference type="ChEBI" id="CHEBI:15378"/>
        <dbReference type="ChEBI" id="CHEBI:29999"/>
        <dbReference type="ChEBI" id="CHEBI:30616"/>
        <dbReference type="ChEBI" id="CHEBI:83421"/>
        <dbReference type="ChEBI" id="CHEBI:456216"/>
        <dbReference type="EC" id="2.7.11.1"/>
    </reaction>
</comment>
<keyword evidence="9" id="KW-0677">Repeat</keyword>
<evidence type="ECO:0000256" key="10">
    <source>
        <dbReference type="ARBA" id="ARBA00022741"/>
    </source>
</evidence>
<keyword evidence="14" id="KW-0472">Membrane</keyword>
<keyword evidence="4" id="KW-0597">Phosphoprotein</keyword>
<keyword evidence="13" id="KW-1133">Transmembrane helix</keyword>
<gene>
    <name evidence="20" type="ORF">O6P43_032165</name>
</gene>
<dbReference type="PIRSF" id="PIRSF000654">
    <property type="entry name" value="Integrin-linked_kinase"/>
    <property type="match status" value="1"/>
</dbReference>
<comment type="catalytic activity">
    <reaction evidence="17">
        <text>L-threonyl-[protein] + ATP = O-phospho-L-threonyl-[protein] + ADP + H(+)</text>
        <dbReference type="Rhea" id="RHEA:46608"/>
        <dbReference type="Rhea" id="RHEA-COMP:11060"/>
        <dbReference type="Rhea" id="RHEA-COMP:11605"/>
        <dbReference type="ChEBI" id="CHEBI:15378"/>
        <dbReference type="ChEBI" id="CHEBI:30013"/>
        <dbReference type="ChEBI" id="CHEBI:30616"/>
        <dbReference type="ChEBI" id="CHEBI:61977"/>
        <dbReference type="ChEBI" id="CHEBI:456216"/>
        <dbReference type="EC" id="2.7.11.1"/>
    </reaction>
</comment>
<keyword evidence="5" id="KW-0433">Leucine-rich repeat</keyword>
<keyword evidence="6" id="KW-0808">Transferase</keyword>
<feature type="domain" description="Protein kinase" evidence="19">
    <location>
        <begin position="9"/>
        <end position="285"/>
    </location>
</feature>
<evidence type="ECO:0000256" key="16">
    <source>
        <dbReference type="ARBA" id="ARBA00023180"/>
    </source>
</evidence>
<evidence type="ECO:0000256" key="14">
    <source>
        <dbReference type="ARBA" id="ARBA00023136"/>
    </source>
</evidence>
<dbReference type="InterPro" id="IPR008266">
    <property type="entry name" value="Tyr_kinase_AS"/>
</dbReference>
<evidence type="ECO:0000256" key="5">
    <source>
        <dbReference type="ARBA" id="ARBA00022614"/>
    </source>
</evidence>
<name>A0AAD7KWI9_QUISA</name>
<evidence type="ECO:0000256" key="13">
    <source>
        <dbReference type="ARBA" id="ARBA00022989"/>
    </source>
</evidence>
<dbReference type="KEGG" id="qsa:O6P43_032165"/>
<evidence type="ECO:0000256" key="12">
    <source>
        <dbReference type="ARBA" id="ARBA00022840"/>
    </source>
</evidence>
<keyword evidence="11 20" id="KW-0418">Kinase</keyword>
<dbReference type="InterPro" id="IPR000719">
    <property type="entry name" value="Prot_kinase_dom"/>
</dbReference>
<accession>A0AAD7KWI9</accession>
<comment type="caution">
    <text evidence="20">The sequence shown here is derived from an EMBL/GenBank/DDBJ whole genome shotgun (WGS) entry which is preliminary data.</text>
</comment>
<keyword evidence="7" id="KW-0812">Transmembrane</keyword>
<evidence type="ECO:0000256" key="1">
    <source>
        <dbReference type="ARBA" id="ARBA00004479"/>
    </source>
</evidence>
<dbReference type="GO" id="GO:0004674">
    <property type="term" value="F:protein serine/threonine kinase activity"/>
    <property type="evidence" value="ECO:0007669"/>
    <property type="project" value="UniProtKB-KW"/>
</dbReference>
<dbReference type="PROSITE" id="PS50011">
    <property type="entry name" value="PROTEIN_KINASE_DOM"/>
    <property type="match status" value="1"/>
</dbReference>
<evidence type="ECO:0000256" key="18">
    <source>
        <dbReference type="ARBA" id="ARBA00048679"/>
    </source>
</evidence>
<evidence type="ECO:0000256" key="17">
    <source>
        <dbReference type="ARBA" id="ARBA00047899"/>
    </source>
</evidence>
<dbReference type="FunFam" id="1.10.510.10:FF:000445">
    <property type="entry name" value="MDIS1-interacting receptor like kinase 2"/>
    <property type="match status" value="1"/>
</dbReference>
<dbReference type="FunFam" id="3.30.200.20:FF:000309">
    <property type="entry name" value="Leucine-rich repeat receptor protein kinase MSP1"/>
    <property type="match status" value="1"/>
</dbReference>
<organism evidence="20 21">
    <name type="scientific">Quillaja saponaria</name>
    <name type="common">Soap bark tree</name>
    <dbReference type="NCBI Taxonomy" id="32244"/>
    <lineage>
        <taxon>Eukaryota</taxon>
        <taxon>Viridiplantae</taxon>
        <taxon>Streptophyta</taxon>
        <taxon>Embryophyta</taxon>
        <taxon>Tracheophyta</taxon>
        <taxon>Spermatophyta</taxon>
        <taxon>Magnoliopsida</taxon>
        <taxon>eudicotyledons</taxon>
        <taxon>Gunneridae</taxon>
        <taxon>Pentapetalae</taxon>
        <taxon>rosids</taxon>
        <taxon>fabids</taxon>
        <taxon>Fabales</taxon>
        <taxon>Quillajaceae</taxon>
        <taxon>Quillaja</taxon>
    </lineage>
</organism>
<keyword evidence="12" id="KW-0067">ATP-binding</keyword>
<evidence type="ECO:0000313" key="20">
    <source>
        <dbReference type="EMBL" id="KAJ7947349.1"/>
    </source>
</evidence>
<dbReference type="InterPro" id="IPR051420">
    <property type="entry name" value="Ser_Thr_Kinases_DiverseReg"/>
</dbReference>
<evidence type="ECO:0000256" key="7">
    <source>
        <dbReference type="ARBA" id="ARBA00022692"/>
    </source>
</evidence>
<proteinExistence type="predicted"/>
<dbReference type="InterPro" id="IPR011009">
    <property type="entry name" value="Kinase-like_dom_sf"/>
</dbReference>
<protein>
    <recommendedName>
        <fullName evidence="2">non-specific serine/threonine protein kinase</fullName>
        <ecNumber evidence="2">2.7.11.1</ecNumber>
    </recommendedName>
</protein>